<proteinExistence type="predicted"/>
<protein>
    <recommendedName>
        <fullName evidence="3">SAF domain-containing protein</fullName>
    </recommendedName>
</protein>
<feature type="region of interest" description="Disordered" evidence="1">
    <location>
        <begin position="158"/>
        <end position="182"/>
    </location>
</feature>
<accession>A0A852U1C8</accession>
<dbReference type="Proteomes" id="UP000589036">
    <property type="component" value="Unassembled WGS sequence"/>
</dbReference>
<feature type="region of interest" description="Disordered" evidence="1">
    <location>
        <begin position="1"/>
        <end position="21"/>
    </location>
</feature>
<keyword evidence="2" id="KW-0812">Transmembrane</keyword>
<dbReference type="InterPro" id="IPR013974">
    <property type="entry name" value="SAF"/>
</dbReference>
<keyword evidence="2" id="KW-1133">Transmembrane helix</keyword>
<dbReference type="RefSeq" id="WP_179645585.1">
    <property type="nucleotide sequence ID" value="NZ_BAAAYY010000019.1"/>
</dbReference>
<dbReference type="EMBL" id="JACCCC010000001">
    <property type="protein sequence ID" value="NYE50028.1"/>
    <property type="molecule type" value="Genomic_DNA"/>
</dbReference>
<sequence>MAGVADRTDREQPDTGREPVRLLGAGPRRWRWLAAGAGLMVLGALAVVTALGQVDQRSGIVAAARDLPAGHVVGAGDLQVAEIAGGESLAVIPAAQLDVLIGRTVLAPIGEDAPIAEGTLGADADHPGAGEAVVSASLADNRVPESLRSGAYVSLITTGQGEGDGGGDSADAEESAAASGPSEVIEARVQTVTPPGEGGEETRVELVVDGVDAAEVARAASADALAVVEVSGRGR</sequence>
<feature type="domain" description="SAF" evidence="3">
    <location>
        <begin position="58"/>
        <end position="121"/>
    </location>
</feature>
<evidence type="ECO:0000313" key="5">
    <source>
        <dbReference type="Proteomes" id="UP000589036"/>
    </source>
</evidence>
<feature type="compositionally biased region" description="Basic and acidic residues" evidence="1">
    <location>
        <begin position="1"/>
        <end position="20"/>
    </location>
</feature>
<keyword evidence="5" id="KW-1185">Reference proteome</keyword>
<evidence type="ECO:0000313" key="4">
    <source>
        <dbReference type="EMBL" id="NYE50028.1"/>
    </source>
</evidence>
<evidence type="ECO:0000259" key="3">
    <source>
        <dbReference type="SMART" id="SM00858"/>
    </source>
</evidence>
<feature type="transmembrane region" description="Helical" evidence="2">
    <location>
        <begin position="30"/>
        <end position="51"/>
    </location>
</feature>
<dbReference type="AlphaFoldDB" id="A0A852U1C8"/>
<dbReference type="SMART" id="SM00858">
    <property type="entry name" value="SAF"/>
    <property type="match status" value="1"/>
</dbReference>
<dbReference type="Pfam" id="PF08666">
    <property type="entry name" value="SAF"/>
    <property type="match status" value="1"/>
</dbReference>
<evidence type="ECO:0000256" key="1">
    <source>
        <dbReference type="SAM" id="MobiDB-lite"/>
    </source>
</evidence>
<reference evidence="4 5" key="1">
    <citation type="submission" date="2020-07" db="EMBL/GenBank/DDBJ databases">
        <title>Sequencing the genomes of 1000 actinobacteria strains.</title>
        <authorList>
            <person name="Klenk H.-P."/>
        </authorList>
    </citation>
    <scope>NUCLEOTIDE SEQUENCE [LARGE SCALE GENOMIC DNA]</scope>
    <source>
        <strain evidence="4 5">CXB654</strain>
    </source>
</reference>
<gene>
    <name evidence="4" type="ORF">HDA32_005148</name>
</gene>
<name>A0A852U1C8_9ACTN</name>
<comment type="caution">
    <text evidence="4">The sequence shown here is derived from an EMBL/GenBank/DDBJ whole genome shotgun (WGS) entry which is preliminary data.</text>
</comment>
<organism evidence="4 5">
    <name type="scientific">Spinactinospora alkalitolerans</name>
    <dbReference type="NCBI Taxonomy" id="687207"/>
    <lineage>
        <taxon>Bacteria</taxon>
        <taxon>Bacillati</taxon>
        <taxon>Actinomycetota</taxon>
        <taxon>Actinomycetes</taxon>
        <taxon>Streptosporangiales</taxon>
        <taxon>Nocardiopsidaceae</taxon>
        <taxon>Spinactinospora</taxon>
    </lineage>
</organism>
<evidence type="ECO:0000256" key="2">
    <source>
        <dbReference type="SAM" id="Phobius"/>
    </source>
</evidence>
<keyword evidence="2" id="KW-0472">Membrane</keyword>